<proteinExistence type="predicted"/>
<protein>
    <submittedName>
        <fullName evidence="3">Phage integrase</fullName>
    </submittedName>
</protein>
<dbReference type="Pfam" id="PF00589">
    <property type="entry name" value="Phage_integrase"/>
    <property type="match status" value="1"/>
</dbReference>
<dbReference type="EMBL" id="BAFN01000001">
    <property type="protein sequence ID" value="GAN32266.1"/>
    <property type="molecule type" value="Genomic_DNA"/>
</dbReference>
<feature type="domain" description="Tyr recombinase" evidence="2">
    <location>
        <begin position="1"/>
        <end position="60"/>
    </location>
</feature>
<dbReference type="InterPro" id="IPR013762">
    <property type="entry name" value="Integrase-like_cat_sf"/>
</dbReference>
<dbReference type="InterPro" id="IPR011010">
    <property type="entry name" value="DNA_brk_join_enz"/>
</dbReference>
<gene>
    <name evidence="3" type="ORF">BROSI_A0778</name>
</gene>
<dbReference type="Gene3D" id="1.10.443.10">
    <property type="entry name" value="Intergrase catalytic core"/>
    <property type="match status" value="1"/>
</dbReference>
<organism evidence="3 4">
    <name type="scientific">Candidatus Brocadia sinica JPN1</name>
    <dbReference type="NCBI Taxonomy" id="1197129"/>
    <lineage>
        <taxon>Bacteria</taxon>
        <taxon>Pseudomonadati</taxon>
        <taxon>Planctomycetota</taxon>
        <taxon>Candidatus Brocadiia</taxon>
        <taxon>Candidatus Brocadiales</taxon>
        <taxon>Candidatus Brocadiaceae</taxon>
        <taxon>Candidatus Brocadia</taxon>
    </lineage>
</organism>
<comment type="caution">
    <text evidence="3">The sequence shown here is derived from an EMBL/GenBank/DDBJ whole genome shotgun (WGS) entry which is preliminary data.</text>
</comment>
<reference evidence="4" key="1">
    <citation type="journal article" date="2015" name="Genome Announc.">
        <title>Draft Genome Sequence of an Anaerobic Ammonium-Oxidizing Bacterium, "Candidatus Brocadia sinica".</title>
        <authorList>
            <person name="Oshiki M."/>
            <person name="Shinyako-Hata K."/>
            <person name="Satoh H."/>
            <person name="Okabe S."/>
        </authorList>
    </citation>
    <scope>NUCLEOTIDE SEQUENCE [LARGE SCALE GENOMIC DNA]</scope>
    <source>
        <strain evidence="4">JPN1</strain>
    </source>
</reference>
<accession>A0ABQ0JUA4</accession>
<dbReference type="Proteomes" id="UP000032309">
    <property type="component" value="Unassembled WGS sequence"/>
</dbReference>
<dbReference type="SUPFAM" id="SSF56349">
    <property type="entry name" value="DNA breaking-rejoining enzymes"/>
    <property type="match status" value="1"/>
</dbReference>
<evidence type="ECO:0000259" key="2">
    <source>
        <dbReference type="PROSITE" id="PS51898"/>
    </source>
</evidence>
<dbReference type="InterPro" id="IPR002104">
    <property type="entry name" value="Integrase_catalytic"/>
</dbReference>
<evidence type="ECO:0000313" key="4">
    <source>
        <dbReference type="Proteomes" id="UP000032309"/>
    </source>
</evidence>
<keyword evidence="4" id="KW-1185">Reference proteome</keyword>
<keyword evidence="1" id="KW-0233">DNA recombination</keyword>
<evidence type="ECO:0000256" key="1">
    <source>
        <dbReference type="ARBA" id="ARBA00023172"/>
    </source>
</evidence>
<name>A0ABQ0JUA4_9BACT</name>
<dbReference type="PROSITE" id="PS51898">
    <property type="entry name" value="TYR_RECOMBINASE"/>
    <property type="match status" value="1"/>
</dbReference>
<evidence type="ECO:0000313" key="3">
    <source>
        <dbReference type="EMBL" id="GAN32266.1"/>
    </source>
</evidence>
<sequence length="74" mass="8825">MKYAEIEDFRFHDLRHCFASWHRQSGVDRDTLAELMGHKDTRMTRRYAHITPGHLRKAVELLEKSYSEYSTNLA</sequence>